<comment type="caution">
    <text evidence="2">The sequence shown here is derived from an EMBL/GenBank/DDBJ whole genome shotgun (WGS) entry which is preliminary data.</text>
</comment>
<reference evidence="2 3" key="1">
    <citation type="submission" date="2020-05" db="EMBL/GenBank/DDBJ databases">
        <title>MicrobeNet Type strains.</title>
        <authorList>
            <person name="Nicholson A.C."/>
        </authorList>
    </citation>
    <scope>NUCLEOTIDE SEQUENCE [LARGE SCALE GENOMIC DNA]</scope>
    <source>
        <strain evidence="2 3">JCM 3224</strain>
    </source>
</reference>
<dbReference type="Proteomes" id="UP000586827">
    <property type="component" value="Unassembled WGS sequence"/>
</dbReference>
<feature type="compositionally biased region" description="Polar residues" evidence="1">
    <location>
        <begin position="101"/>
        <end position="112"/>
    </location>
</feature>
<protein>
    <submittedName>
        <fullName evidence="2">Uncharacterized protein</fullName>
    </submittedName>
</protein>
<gene>
    <name evidence="2" type="ORF">HLB23_39425</name>
</gene>
<evidence type="ECO:0000313" key="3">
    <source>
        <dbReference type="Proteomes" id="UP000586827"/>
    </source>
</evidence>
<organism evidence="2 3">
    <name type="scientific">Nocardia uniformis</name>
    <dbReference type="NCBI Taxonomy" id="53432"/>
    <lineage>
        <taxon>Bacteria</taxon>
        <taxon>Bacillati</taxon>
        <taxon>Actinomycetota</taxon>
        <taxon>Actinomycetes</taxon>
        <taxon>Mycobacteriales</taxon>
        <taxon>Nocardiaceae</taxon>
        <taxon>Nocardia</taxon>
    </lineage>
</organism>
<dbReference type="EMBL" id="JABELX010000029">
    <property type="protein sequence ID" value="NNH75859.1"/>
    <property type="molecule type" value="Genomic_DNA"/>
</dbReference>
<dbReference type="AlphaFoldDB" id="A0A849CI48"/>
<evidence type="ECO:0000256" key="1">
    <source>
        <dbReference type="SAM" id="MobiDB-lite"/>
    </source>
</evidence>
<evidence type="ECO:0000313" key="2">
    <source>
        <dbReference type="EMBL" id="NNH75859.1"/>
    </source>
</evidence>
<name>A0A849CI48_9NOCA</name>
<feature type="compositionally biased region" description="Polar residues" evidence="1">
    <location>
        <begin position="122"/>
        <end position="135"/>
    </location>
</feature>
<dbReference type="RefSeq" id="WP_170264438.1">
    <property type="nucleotide sequence ID" value="NZ_JABELX010000029.1"/>
</dbReference>
<proteinExistence type="predicted"/>
<feature type="region of interest" description="Disordered" evidence="1">
    <location>
        <begin position="101"/>
        <end position="151"/>
    </location>
</feature>
<accession>A0A849CI48</accession>
<keyword evidence="3" id="KW-1185">Reference proteome</keyword>
<sequence length="216" mass="23971">MSDNTGEIVITADAARELTDRIRTHLEVACELIKQAFTSRAWAALNYSTWDDYCASEFDNSRVRIPREDRAEVVASMREIGMSTRAIAAATGLSVGTTHSALSGVQNRTPDTVTGLDDKSYQPKTPVSQQESPSCATEEKAPPSPKRRPITKAFDATRYELVKNTKSLARLAEDERFDRYAEQLAHSHRSDLIRARDALQAVIDRLPVPTTHPKEG</sequence>